<evidence type="ECO:0000256" key="5">
    <source>
        <dbReference type="ARBA" id="ARBA00019824"/>
    </source>
</evidence>
<keyword evidence="11" id="KW-0539">Nucleus</keyword>
<evidence type="ECO:0000256" key="9">
    <source>
        <dbReference type="ARBA" id="ARBA00022777"/>
    </source>
</evidence>
<dbReference type="PANTHER" id="PTHR12755">
    <property type="entry name" value="CLEAVAGE/POLYADENYLATION FACTOR IA SUBUNIT CLP1P"/>
    <property type="match status" value="1"/>
</dbReference>
<feature type="compositionally biased region" description="Polar residues" evidence="12">
    <location>
        <begin position="635"/>
        <end position="644"/>
    </location>
</feature>
<evidence type="ECO:0000259" key="13">
    <source>
        <dbReference type="Pfam" id="PF16575"/>
    </source>
</evidence>
<dbReference type="InterPro" id="IPR032319">
    <property type="entry name" value="CLP1_P"/>
</dbReference>
<evidence type="ECO:0000313" key="14">
    <source>
        <dbReference type="EMBL" id="OQE28608.1"/>
    </source>
</evidence>
<dbReference type="STRING" id="303698.A0A1V6TQG4"/>
<feature type="compositionally biased region" description="Basic and acidic residues" evidence="12">
    <location>
        <begin position="52"/>
        <end position="61"/>
    </location>
</feature>
<keyword evidence="15" id="KW-1185">Reference proteome</keyword>
<comment type="function">
    <text evidence="1">Polynucleotide 5'-kinase involved in rRNA processing.</text>
</comment>
<evidence type="ECO:0000256" key="1">
    <source>
        <dbReference type="ARBA" id="ARBA00003798"/>
    </source>
</evidence>
<dbReference type="Pfam" id="PF16575">
    <property type="entry name" value="CLP1_P"/>
    <property type="match status" value="1"/>
</dbReference>
<dbReference type="PANTHER" id="PTHR12755:SF3">
    <property type="entry name" value="POLYNUCLEOTIDE 5'-HYDROXYL-KINASE NOL9"/>
    <property type="match status" value="1"/>
</dbReference>
<dbReference type="OrthoDB" id="4054781at2759"/>
<feature type="compositionally biased region" description="Acidic residues" evidence="12">
    <location>
        <begin position="126"/>
        <end position="135"/>
    </location>
</feature>
<dbReference type="InterPro" id="IPR027417">
    <property type="entry name" value="P-loop_NTPase"/>
</dbReference>
<reference evidence="15" key="1">
    <citation type="journal article" date="2017" name="Nat. Microbiol.">
        <title>Global analysis of biosynthetic gene clusters reveals vast potential of secondary metabolite production in Penicillium species.</title>
        <authorList>
            <person name="Nielsen J.C."/>
            <person name="Grijseels S."/>
            <person name="Prigent S."/>
            <person name="Ji B."/>
            <person name="Dainat J."/>
            <person name="Nielsen K.F."/>
            <person name="Frisvad J.C."/>
            <person name="Workman M."/>
            <person name="Nielsen J."/>
        </authorList>
    </citation>
    <scope>NUCLEOTIDE SEQUENCE [LARGE SCALE GENOMIC DNA]</scope>
    <source>
        <strain evidence="15">IBT 24891</strain>
    </source>
</reference>
<keyword evidence="6" id="KW-0698">rRNA processing</keyword>
<evidence type="ECO:0000256" key="10">
    <source>
        <dbReference type="ARBA" id="ARBA00022840"/>
    </source>
</evidence>
<accession>A0A1V6TQG4</accession>
<feature type="compositionally biased region" description="Acidic residues" evidence="12">
    <location>
        <begin position="618"/>
        <end position="634"/>
    </location>
</feature>
<protein>
    <recommendedName>
        <fullName evidence="5">Polynucleotide 5'-hydroxyl-kinase GRC3</fullName>
    </recommendedName>
    <alternativeName>
        <fullName evidence="4">Polynucleotide 5'-hydroxyl-kinase grc3</fullName>
    </alternativeName>
</protein>
<comment type="similarity">
    <text evidence="3">Belongs to the Clp1 family. NOL9/GRC3 subfamily.</text>
</comment>
<evidence type="ECO:0000313" key="15">
    <source>
        <dbReference type="Proteomes" id="UP000191285"/>
    </source>
</evidence>
<evidence type="ECO:0000256" key="3">
    <source>
        <dbReference type="ARBA" id="ARBA00011003"/>
    </source>
</evidence>
<dbReference type="Gene3D" id="3.40.50.300">
    <property type="entry name" value="P-loop containing nucleotide triphosphate hydrolases"/>
    <property type="match status" value="1"/>
</dbReference>
<dbReference type="GO" id="GO:0005730">
    <property type="term" value="C:nucleolus"/>
    <property type="evidence" value="ECO:0007669"/>
    <property type="project" value="UniProtKB-SubCell"/>
</dbReference>
<feature type="region of interest" description="Disordered" evidence="12">
    <location>
        <begin position="1"/>
        <end position="153"/>
    </location>
</feature>
<dbReference type="InterPro" id="IPR045116">
    <property type="entry name" value="Clp1/Grc3"/>
</dbReference>
<keyword evidence="10" id="KW-0067">ATP-binding</keyword>
<comment type="subcellular location">
    <subcellularLocation>
        <location evidence="2">Nucleus</location>
        <location evidence="2">Nucleolus</location>
    </subcellularLocation>
</comment>
<evidence type="ECO:0000256" key="2">
    <source>
        <dbReference type="ARBA" id="ARBA00004604"/>
    </source>
</evidence>
<evidence type="ECO:0000256" key="6">
    <source>
        <dbReference type="ARBA" id="ARBA00022552"/>
    </source>
</evidence>
<keyword evidence="8" id="KW-0547">Nucleotide-binding</keyword>
<dbReference type="AlphaFoldDB" id="A0A1V6TQG4"/>
<dbReference type="EMBL" id="MLKD01000003">
    <property type="protein sequence ID" value="OQE28608.1"/>
    <property type="molecule type" value="Genomic_DNA"/>
</dbReference>
<feature type="region of interest" description="Disordered" evidence="12">
    <location>
        <begin position="740"/>
        <end position="762"/>
    </location>
</feature>
<feature type="domain" description="Clp1 P-loop" evidence="13">
    <location>
        <begin position="332"/>
        <end position="535"/>
    </location>
</feature>
<evidence type="ECO:0000256" key="11">
    <source>
        <dbReference type="ARBA" id="ARBA00023242"/>
    </source>
</evidence>
<dbReference type="FunFam" id="3.40.50.300:FF:001156">
    <property type="entry name" value="Polynucleotide 5-hydroxyl-kinase grc3"/>
    <property type="match status" value="1"/>
</dbReference>
<evidence type="ECO:0000256" key="4">
    <source>
        <dbReference type="ARBA" id="ARBA00018706"/>
    </source>
</evidence>
<sequence>MVKRKAEKQQAAAPMSAVAARKARQQQAQNQTPKNDADVEIVTEPPSKKPRRSVEAIEAKDNTSGPETRGPRTRSSKKQDAAVSTETAKGHQRRTTRSKKLESPQPDPQSQDESEKEESNKHQVDGPEDMTEDEVASVAGEADGYESPADTSTEIQNFPLSKVRLGKSNIVYTDESNLCVSIKEKMNMALLGQYDLWVKRGVISLMGAKLHPSKKSYRVYAPSTHSLPVIKCVAGVDGEAEVELKSCNNGLARLRDISPLYQKIWNGQNSAADKVTLKGAAKDSRRSYSVLYTSADDPLKRHLRPLHLDKKWSASMKALSQRQGSLRVLVCGPKASGKSTFSRYLLNHVLSPAPETENGYINTDGVAFLDLDPGQPEFAPMGQVYLAHLKAPFFGPPFTHPSLDGSRDGQIVRAHYIGATSPKEDPDHYATATMDLLEQYRSLLARYPQCPLIVNYPGWIFGQGLEVATWLVGCLGLSDVVYMSEKGPYEVVEPLSLAANKARVPMTILPSQPTEFVSRSSAQLRSMQIQSYFHQSHPAALGNPLWSDTPLSRTRPIAVKYAGEKQGIAGIMVMGSQINPEMIREVIEGAIVAVVEVNSPDALWGVSSSAQRQSGSDDHDDFEEDGDVEMDSDQPIEQTASSTEDLGVRSPENLPYLFAGSGSCTPLDPKTSNCLGLALVRSVNVGSQNLELSTPIISSRISDALEQGRSIVLVRGPLDNPNWAISEEYHAARAAERRYQQLVSRSKKNGDDQAENQATQKHTLSLLRERIRRASNVPWMTVVEDHSRQQREAAARREKSLWKLRKKAYPGSESETDW</sequence>
<evidence type="ECO:0000256" key="8">
    <source>
        <dbReference type="ARBA" id="ARBA00022741"/>
    </source>
</evidence>
<name>A0A1V6TQG4_9EURO</name>
<organism evidence="14 15">
    <name type="scientific">Penicillium steckii</name>
    <dbReference type="NCBI Taxonomy" id="303698"/>
    <lineage>
        <taxon>Eukaryota</taxon>
        <taxon>Fungi</taxon>
        <taxon>Dikarya</taxon>
        <taxon>Ascomycota</taxon>
        <taxon>Pezizomycotina</taxon>
        <taxon>Eurotiomycetes</taxon>
        <taxon>Eurotiomycetidae</taxon>
        <taxon>Eurotiales</taxon>
        <taxon>Aspergillaceae</taxon>
        <taxon>Penicillium</taxon>
    </lineage>
</organism>
<evidence type="ECO:0000256" key="12">
    <source>
        <dbReference type="SAM" id="MobiDB-lite"/>
    </source>
</evidence>
<keyword evidence="9" id="KW-0418">Kinase</keyword>
<dbReference type="Proteomes" id="UP000191285">
    <property type="component" value="Unassembled WGS sequence"/>
</dbReference>
<dbReference type="GO" id="GO:0000448">
    <property type="term" value="P:cleavage in ITS2 between 5.8S rRNA and LSU-rRNA of tricistronic rRNA transcript (SSU-rRNA, 5.8S rRNA, LSU-rRNA)"/>
    <property type="evidence" value="ECO:0007669"/>
    <property type="project" value="TreeGrafter"/>
</dbReference>
<comment type="caution">
    <text evidence="14">The sequence shown here is derived from an EMBL/GenBank/DDBJ whole genome shotgun (WGS) entry which is preliminary data.</text>
</comment>
<proteinExistence type="inferred from homology"/>
<dbReference type="GO" id="GO:0005524">
    <property type="term" value="F:ATP binding"/>
    <property type="evidence" value="ECO:0007669"/>
    <property type="project" value="UniProtKB-KW"/>
</dbReference>
<evidence type="ECO:0000256" key="7">
    <source>
        <dbReference type="ARBA" id="ARBA00022679"/>
    </source>
</evidence>
<gene>
    <name evidence="14" type="ORF">PENSTE_c003G08448</name>
</gene>
<feature type="compositionally biased region" description="Low complexity" evidence="12">
    <location>
        <begin position="11"/>
        <end position="31"/>
    </location>
</feature>
<feature type="region of interest" description="Disordered" evidence="12">
    <location>
        <begin position="606"/>
        <end position="649"/>
    </location>
</feature>
<keyword evidence="7" id="KW-0808">Transferase</keyword>
<dbReference type="GO" id="GO:0051731">
    <property type="term" value="F:polynucleotide 5'-hydroxyl-kinase activity"/>
    <property type="evidence" value="ECO:0007669"/>
    <property type="project" value="InterPro"/>
</dbReference>